<comment type="caution">
    <text evidence="2">The sequence shown here is derived from an EMBL/GenBank/DDBJ whole genome shotgun (WGS) entry which is preliminary data.</text>
</comment>
<proteinExistence type="predicted"/>
<dbReference type="GO" id="GO:0016747">
    <property type="term" value="F:acyltransferase activity, transferring groups other than amino-acyl groups"/>
    <property type="evidence" value="ECO:0007669"/>
    <property type="project" value="InterPro"/>
</dbReference>
<keyword evidence="2" id="KW-0808">Transferase</keyword>
<dbReference type="Gene3D" id="3.40.630.30">
    <property type="match status" value="1"/>
</dbReference>
<evidence type="ECO:0000313" key="2">
    <source>
        <dbReference type="EMBL" id="RMI37149.1"/>
    </source>
</evidence>
<feature type="domain" description="N-acetyltransferase" evidence="1">
    <location>
        <begin position="18"/>
        <end position="123"/>
    </location>
</feature>
<dbReference type="InterPro" id="IPR000182">
    <property type="entry name" value="GNAT_dom"/>
</dbReference>
<sequence length="123" mass="13067">MNGEENDRANGADAAGGVTLRVVGGAGDWPLWRDARLAALREAPEAFTPRLADWENGERARWRARLTLPGAHNVVAVRSGRPVGLARGIPAGPGVAELRSVWVARAARGRGVGDALLTEVARW</sequence>
<dbReference type="SUPFAM" id="SSF55729">
    <property type="entry name" value="Acyl-CoA N-acyltransferases (Nat)"/>
    <property type="match status" value="1"/>
</dbReference>
<reference evidence="2 3" key="1">
    <citation type="submission" date="2018-10" db="EMBL/GenBank/DDBJ databases">
        <title>Isolation, diversity and antifungal activity of actinobacteria from wheat.</title>
        <authorList>
            <person name="Han C."/>
        </authorList>
    </citation>
    <scope>NUCLEOTIDE SEQUENCE [LARGE SCALE GENOMIC DNA]</scope>
    <source>
        <strain evidence="2 3">NEAU-YY642</strain>
    </source>
</reference>
<dbReference type="PROSITE" id="PS51186">
    <property type="entry name" value="GNAT"/>
    <property type="match status" value="1"/>
</dbReference>
<evidence type="ECO:0000259" key="1">
    <source>
        <dbReference type="PROSITE" id="PS51186"/>
    </source>
</evidence>
<dbReference type="Pfam" id="PF00583">
    <property type="entry name" value="Acetyltransf_1"/>
    <property type="match status" value="1"/>
</dbReference>
<organism evidence="2 3">
    <name type="scientific">Streptomyces triticirhizae</name>
    <dbReference type="NCBI Taxonomy" id="2483353"/>
    <lineage>
        <taxon>Bacteria</taxon>
        <taxon>Bacillati</taxon>
        <taxon>Actinomycetota</taxon>
        <taxon>Actinomycetes</taxon>
        <taxon>Kitasatosporales</taxon>
        <taxon>Streptomycetaceae</taxon>
        <taxon>Streptomyces</taxon>
    </lineage>
</organism>
<accession>A0A3M2LI50</accession>
<keyword evidence="3" id="KW-1185">Reference proteome</keyword>
<gene>
    <name evidence="2" type="ORF">EBN88_19695</name>
</gene>
<name>A0A3M2LI50_9ACTN</name>
<dbReference type="AlphaFoldDB" id="A0A3M2LI50"/>
<protein>
    <submittedName>
        <fullName evidence="2">GNAT family N-acetyltransferase</fullName>
    </submittedName>
</protein>
<dbReference type="RefSeq" id="WP_147472772.1">
    <property type="nucleotide sequence ID" value="NZ_RFFJ01000121.1"/>
</dbReference>
<dbReference type="Proteomes" id="UP000278673">
    <property type="component" value="Unassembled WGS sequence"/>
</dbReference>
<dbReference type="CDD" id="cd04301">
    <property type="entry name" value="NAT_SF"/>
    <property type="match status" value="1"/>
</dbReference>
<dbReference type="InterPro" id="IPR016181">
    <property type="entry name" value="Acyl_CoA_acyltransferase"/>
</dbReference>
<feature type="non-terminal residue" evidence="2">
    <location>
        <position position="123"/>
    </location>
</feature>
<dbReference type="EMBL" id="RFFJ01000121">
    <property type="protein sequence ID" value="RMI37149.1"/>
    <property type="molecule type" value="Genomic_DNA"/>
</dbReference>
<evidence type="ECO:0000313" key="3">
    <source>
        <dbReference type="Proteomes" id="UP000278673"/>
    </source>
</evidence>